<dbReference type="GO" id="GO:0016491">
    <property type="term" value="F:oxidoreductase activity"/>
    <property type="evidence" value="ECO:0007669"/>
    <property type="project" value="UniProtKB-KW"/>
</dbReference>
<dbReference type="Pfam" id="PF00881">
    <property type="entry name" value="Nitroreductase"/>
    <property type="match status" value="1"/>
</dbReference>
<dbReference type="OrthoDB" id="9804207at2"/>
<dbReference type="SUPFAM" id="SSF55469">
    <property type="entry name" value="FMN-dependent nitroreductase-like"/>
    <property type="match status" value="1"/>
</dbReference>
<keyword evidence="5" id="KW-1185">Reference proteome</keyword>
<dbReference type="PANTHER" id="PTHR43673:SF10">
    <property type="entry name" value="NADH DEHYDROGENASE_NAD(P)H NITROREDUCTASE XCC3605-RELATED"/>
    <property type="match status" value="1"/>
</dbReference>
<evidence type="ECO:0000256" key="1">
    <source>
        <dbReference type="ARBA" id="ARBA00007118"/>
    </source>
</evidence>
<keyword evidence="2" id="KW-0560">Oxidoreductase</keyword>
<gene>
    <name evidence="4" type="ORF">SAMN02745124_03216</name>
</gene>
<dbReference type="STRING" id="1121409.SAMN02745124_03216"/>
<dbReference type="InterPro" id="IPR029479">
    <property type="entry name" value="Nitroreductase"/>
</dbReference>
<dbReference type="AlphaFoldDB" id="A0A1M5XMZ0"/>
<protein>
    <submittedName>
        <fullName evidence="4">Nitroreductase</fullName>
    </submittedName>
</protein>
<dbReference type="CDD" id="cd02062">
    <property type="entry name" value="Nitro_FMN_reductase"/>
    <property type="match status" value="1"/>
</dbReference>
<accession>A0A1M5XMZ0</accession>
<dbReference type="Proteomes" id="UP000184139">
    <property type="component" value="Unassembled WGS sequence"/>
</dbReference>
<dbReference type="RefSeq" id="WP_073377594.1">
    <property type="nucleotide sequence ID" value="NZ_FQXS01000021.1"/>
</dbReference>
<dbReference type="Gene3D" id="3.40.109.10">
    <property type="entry name" value="NADH Oxidase"/>
    <property type="match status" value="1"/>
</dbReference>
<dbReference type="InterPro" id="IPR000415">
    <property type="entry name" value="Nitroreductase-like"/>
</dbReference>
<organism evidence="4 5">
    <name type="scientific">Desulfofustis glycolicus DSM 9705</name>
    <dbReference type="NCBI Taxonomy" id="1121409"/>
    <lineage>
        <taxon>Bacteria</taxon>
        <taxon>Pseudomonadati</taxon>
        <taxon>Thermodesulfobacteriota</taxon>
        <taxon>Desulfobulbia</taxon>
        <taxon>Desulfobulbales</taxon>
        <taxon>Desulfocapsaceae</taxon>
        <taxon>Desulfofustis</taxon>
    </lineage>
</organism>
<reference evidence="4 5" key="1">
    <citation type="submission" date="2016-11" db="EMBL/GenBank/DDBJ databases">
        <authorList>
            <person name="Jaros S."/>
            <person name="Januszkiewicz K."/>
            <person name="Wedrychowicz H."/>
        </authorList>
    </citation>
    <scope>NUCLEOTIDE SEQUENCE [LARGE SCALE GENOMIC DNA]</scope>
    <source>
        <strain evidence="4 5">DSM 9705</strain>
    </source>
</reference>
<evidence type="ECO:0000259" key="3">
    <source>
        <dbReference type="Pfam" id="PF00881"/>
    </source>
</evidence>
<sequence>MEDLIKKTRTYRRFQQDRLISEQTMATLIDLARLGGSARNCQPWQFMPVTDGGRCRAIFPFLAWAGYLTDWRGPEPGEQPSAYVLCLLNRSRLKGNEREAHFDLGIASQNLLLGAMAEGIGGCRIGAFSPKLADLFEMPEHLEVGLVIALGYPAESVVIEPVEGDNIRYWRDETGVHHVPKRSRTDVLVDLPWRS</sequence>
<feature type="domain" description="Nitroreductase" evidence="3">
    <location>
        <begin position="5"/>
        <end position="152"/>
    </location>
</feature>
<dbReference type="Gene3D" id="2.20.180.10">
    <property type="entry name" value="putative fmn-dependent nitroreductase like domains"/>
    <property type="match status" value="1"/>
</dbReference>
<name>A0A1M5XMZ0_9BACT</name>
<proteinExistence type="inferred from homology"/>
<dbReference type="EMBL" id="FQXS01000021">
    <property type="protein sequence ID" value="SHI01190.1"/>
    <property type="molecule type" value="Genomic_DNA"/>
</dbReference>
<comment type="similarity">
    <text evidence="1">Belongs to the nitroreductase family.</text>
</comment>
<evidence type="ECO:0000313" key="5">
    <source>
        <dbReference type="Proteomes" id="UP000184139"/>
    </source>
</evidence>
<dbReference type="PANTHER" id="PTHR43673">
    <property type="entry name" value="NAD(P)H NITROREDUCTASE YDGI-RELATED"/>
    <property type="match status" value="1"/>
</dbReference>
<evidence type="ECO:0000313" key="4">
    <source>
        <dbReference type="EMBL" id="SHI01190.1"/>
    </source>
</evidence>
<dbReference type="InterPro" id="IPR023312">
    <property type="entry name" value="Put_nitroreductase_C_bac"/>
</dbReference>
<evidence type="ECO:0000256" key="2">
    <source>
        <dbReference type="ARBA" id="ARBA00023002"/>
    </source>
</evidence>